<gene>
    <name evidence="2" type="ORF">DCAR_009481</name>
</gene>
<sequence length="76" mass="8432">MATAKAILTALLLSLFVLQFVQAHEIMIVKGNARTDATYHRGQICAIERVEHAVRAVTVFLRALLGMRMSAHVMLI</sequence>
<feature type="chain" id="PRO_5007870400" evidence="1">
    <location>
        <begin position="24"/>
        <end position="76"/>
    </location>
</feature>
<feature type="signal peptide" evidence="1">
    <location>
        <begin position="1"/>
        <end position="23"/>
    </location>
</feature>
<organism evidence="2">
    <name type="scientific">Daucus carota subsp. sativus</name>
    <name type="common">Carrot</name>
    <dbReference type="NCBI Taxonomy" id="79200"/>
    <lineage>
        <taxon>Eukaryota</taxon>
        <taxon>Viridiplantae</taxon>
        <taxon>Streptophyta</taxon>
        <taxon>Embryophyta</taxon>
        <taxon>Tracheophyta</taxon>
        <taxon>Spermatophyta</taxon>
        <taxon>Magnoliopsida</taxon>
        <taxon>eudicotyledons</taxon>
        <taxon>Gunneridae</taxon>
        <taxon>Pentapetalae</taxon>
        <taxon>asterids</taxon>
        <taxon>campanulids</taxon>
        <taxon>Apiales</taxon>
        <taxon>Apiaceae</taxon>
        <taxon>Apioideae</taxon>
        <taxon>Scandiceae</taxon>
        <taxon>Daucinae</taxon>
        <taxon>Daucus</taxon>
        <taxon>Daucus sect. Daucus</taxon>
    </lineage>
</organism>
<reference evidence="2" key="1">
    <citation type="journal article" date="2016" name="Nat. Genet.">
        <title>A high-quality carrot genome assembly provides new insights into carotenoid accumulation and asterid genome evolution.</title>
        <authorList>
            <person name="Iorizzo M."/>
            <person name="Ellison S."/>
            <person name="Senalik D."/>
            <person name="Zeng P."/>
            <person name="Satapoomin P."/>
            <person name="Huang J."/>
            <person name="Bowman M."/>
            <person name="Iovene M."/>
            <person name="Sanseverino W."/>
            <person name="Cavagnaro P."/>
            <person name="Yildiz M."/>
            <person name="Macko-Podgorni A."/>
            <person name="Moranska E."/>
            <person name="Grzebelus E."/>
            <person name="Grzebelus D."/>
            <person name="Ashrafi H."/>
            <person name="Zheng Z."/>
            <person name="Cheng S."/>
            <person name="Spooner D."/>
            <person name="Van Deynze A."/>
            <person name="Simon P."/>
        </authorList>
    </citation>
    <scope>NUCLEOTIDE SEQUENCE [LARGE SCALE GENOMIC DNA]</scope>
    <source>
        <tissue evidence="2">Leaf</tissue>
    </source>
</reference>
<keyword evidence="1" id="KW-0732">Signal</keyword>
<evidence type="ECO:0000256" key="1">
    <source>
        <dbReference type="SAM" id="SignalP"/>
    </source>
</evidence>
<dbReference type="Gramene" id="KZN00727">
    <property type="protein sequence ID" value="KZN00727"/>
    <property type="gene ID" value="DCAR_009481"/>
</dbReference>
<dbReference type="EMBL" id="LNRQ01000003">
    <property type="protein sequence ID" value="KZN00727.1"/>
    <property type="molecule type" value="Genomic_DNA"/>
</dbReference>
<evidence type="ECO:0000313" key="2">
    <source>
        <dbReference type="EMBL" id="KZN00727.1"/>
    </source>
</evidence>
<dbReference type="AlphaFoldDB" id="A0A166A498"/>
<accession>A0A166A498</accession>
<name>A0A166A498_DAUCS</name>
<comment type="caution">
    <text evidence="2">The sequence shown here is derived from an EMBL/GenBank/DDBJ whole genome shotgun (WGS) entry which is preliminary data.</text>
</comment>
<proteinExistence type="predicted"/>
<protein>
    <submittedName>
        <fullName evidence="2">Uncharacterized protein</fullName>
    </submittedName>
</protein>